<dbReference type="Proteomes" id="UP000198894">
    <property type="component" value="Unassembled WGS sequence"/>
</dbReference>
<dbReference type="EMBL" id="FNEE01000013">
    <property type="protein sequence ID" value="SDK28065.1"/>
    <property type="molecule type" value="Genomic_DNA"/>
</dbReference>
<evidence type="ECO:0000256" key="1">
    <source>
        <dbReference type="ARBA" id="ARBA00023015"/>
    </source>
</evidence>
<name>A0A1G9ANE0_9HYPH</name>
<dbReference type="AlphaFoldDB" id="A0A1G9ANE0"/>
<evidence type="ECO:0000313" key="7">
    <source>
        <dbReference type="Proteomes" id="UP000198894"/>
    </source>
</evidence>
<dbReference type="InterPro" id="IPR036873">
    <property type="entry name" value="Rhodanese-like_dom_sf"/>
</dbReference>
<accession>A0A1G9ANE0</accession>
<keyword evidence="6" id="KW-0808">Transferase</keyword>
<evidence type="ECO:0000313" key="6">
    <source>
        <dbReference type="EMBL" id="SDK28065.1"/>
    </source>
</evidence>
<feature type="domain" description="Rhodanese" evidence="4">
    <location>
        <begin position="130"/>
        <end position="219"/>
    </location>
</feature>
<dbReference type="Pfam" id="PF00581">
    <property type="entry name" value="Rhodanese"/>
    <property type="match status" value="1"/>
</dbReference>
<dbReference type="SUPFAM" id="SSF52821">
    <property type="entry name" value="Rhodanese/Cell cycle control phosphatase"/>
    <property type="match status" value="1"/>
</dbReference>
<dbReference type="InterPro" id="IPR036390">
    <property type="entry name" value="WH_DNA-bd_sf"/>
</dbReference>
<dbReference type="PANTHER" id="PTHR43132:SF8">
    <property type="entry name" value="HTH-TYPE TRANSCRIPTIONAL REGULATOR KMTR"/>
    <property type="match status" value="1"/>
</dbReference>
<protein>
    <submittedName>
        <fullName evidence="6">Rhodanese-related sulfurtransferase</fullName>
    </submittedName>
</protein>
<keyword evidence="1" id="KW-0805">Transcription regulation</keyword>
<evidence type="ECO:0000259" key="4">
    <source>
        <dbReference type="PROSITE" id="PS50206"/>
    </source>
</evidence>
<dbReference type="GO" id="GO:0003677">
    <property type="term" value="F:DNA binding"/>
    <property type="evidence" value="ECO:0007669"/>
    <property type="project" value="UniProtKB-KW"/>
</dbReference>
<organism evidence="6 7">
    <name type="scientific">Mesorhizobium muleiense</name>
    <dbReference type="NCBI Taxonomy" id="1004279"/>
    <lineage>
        <taxon>Bacteria</taxon>
        <taxon>Pseudomonadati</taxon>
        <taxon>Pseudomonadota</taxon>
        <taxon>Alphaproteobacteria</taxon>
        <taxon>Hyphomicrobiales</taxon>
        <taxon>Phyllobacteriaceae</taxon>
        <taxon>Mesorhizobium</taxon>
    </lineage>
</organism>
<dbReference type="PROSITE" id="PS50987">
    <property type="entry name" value="HTH_ARSR_2"/>
    <property type="match status" value="1"/>
</dbReference>
<keyword evidence="7" id="KW-1185">Reference proteome</keyword>
<dbReference type="PROSITE" id="PS00380">
    <property type="entry name" value="RHODANESE_1"/>
    <property type="match status" value="1"/>
</dbReference>
<dbReference type="InterPro" id="IPR051011">
    <property type="entry name" value="Metal_resp_trans_reg"/>
</dbReference>
<dbReference type="InterPro" id="IPR011991">
    <property type="entry name" value="ArsR-like_HTH"/>
</dbReference>
<dbReference type="InterPro" id="IPR001763">
    <property type="entry name" value="Rhodanese-like_dom"/>
</dbReference>
<keyword evidence="3" id="KW-0804">Transcription</keyword>
<dbReference type="InterPro" id="IPR036388">
    <property type="entry name" value="WH-like_DNA-bd_sf"/>
</dbReference>
<dbReference type="GO" id="GO:0004792">
    <property type="term" value="F:thiosulfate-cyanide sulfurtransferase activity"/>
    <property type="evidence" value="ECO:0007669"/>
    <property type="project" value="InterPro"/>
</dbReference>
<dbReference type="NCBIfam" id="NF033788">
    <property type="entry name" value="HTH_metalloreg"/>
    <property type="match status" value="1"/>
</dbReference>
<dbReference type="InterPro" id="IPR001307">
    <property type="entry name" value="Thiosulphate_STrfase_CS"/>
</dbReference>
<keyword evidence="2" id="KW-0238">DNA-binding</keyword>
<dbReference type="PROSITE" id="PS50206">
    <property type="entry name" value="RHODANESE_3"/>
    <property type="match status" value="1"/>
</dbReference>
<evidence type="ECO:0000259" key="5">
    <source>
        <dbReference type="PROSITE" id="PS50987"/>
    </source>
</evidence>
<evidence type="ECO:0000256" key="3">
    <source>
        <dbReference type="ARBA" id="ARBA00023163"/>
    </source>
</evidence>
<dbReference type="Pfam" id="PF12840">
    <property type="entry name" value="HTH_20"/>
    <property type="match status" value="1"/>
</dbReference>
<dbReference type="PANTHER" id="PTHR43132">
    <property type="entry name" value="ARSENICAL RESISTANCE OPERON REPRESSOR ARSR-RELATED"/>
    <property type="match status" value="1"/>
</dbReference>
<dbReference type="InterPro" id="IPR001845">
    <property type="entry name" value="HTH_ArsR_DNA-bd_dom"/>
</dbReference>
<dbReference type="Gene3D" id="1.10.10.10">
    <property type="entry name" value="Winged helix-like DNA-binding domain superfamily/Winged helix DNA-binding domain"/>
    <property type="match status" value="1"/>
</dbReference>
<dbReference type="RefSeq" id="WP_091596440.1">
    <property type="nucleotide sequence ID" value="NZ_FNEE01000013.1"/>
</dbReference>
<proteinExistence type="predicted"/>
<dbReference type="SMART" id="SM00418">
    <property type="entry name" value="HTH_ARSR"/>
    <property type="match status" value="1"/>
</dbReference>
<dbReference type="GO" id="GO:0003700">
    <property type="term" value="F:DNA-binding transcription factor activity"/>
    <property type="evidence" value="ECO:0007669"/>
    <property type="project" value="InterPro"/>
</dbReference>
<sequence>MSIRNPKQALYEQFAVVAKALGNPQRLELIEQLAQGPRSVEALAAKLARPVANVSQHLQAMRRAGLVTSERDGKFVNYRLADESVLGAFASIRVVAERHSAEVERIVRGYFDRRDDMEPVSREELAARMKDGLVTVIDVRPPDEFALGHLPGAINVPLGQLEQRLSDLEAKPEIVAYCRGPWCVMSFEAVALLREHGFNARRMEDGLPEWRDAGLAVEA</sequence>
<dbReference type="SUPFAM" id="SSF46785">
    <property type="entry name" value="Winged helix' DNA-binding domain"/>
    <property type="match status" value="1"/>
</dbReference>
<reference evidence="7" key="1">
    <citation type="submission" date="2016-10" db="EMBL/GenBank/DDBJ databases">
        <authorList>
            <person name="Varghese N."/>
            <person name="Submissions S."/>
        </authorList>
    </citation>
    <scope>NUCLEOTIDE SEQUENCE [LARGE SCALE GENOMIC DNA]</scope>
    <source>
        <strain evidence="7">CGMCC 1.11022</strain>
    </source>
</reference>
<dbReference type="CDD" id="cd00158">
    <property type="entry name" value="RHOD"/>
    <property type="match status" value="1"/>
</dbReference>
<feature type="domain" description="HTH arsR-type" evidence="5">
    <location>
        <begin position="6"/>
        <end position="100"/>
    </location>
</feature>
<dbReference type="PRINTS" id="PR00778">
    <property type="entry name" value="HTHARSR"/>
</dbReference>
<dbReference type="SMART" id="SM00450">
    <property type="entry name" value="RHOD"/>
    <property type="match status" value="1"/>
</dbReference>
<dbReference type="Gene3D" id="3.40.250.10">
    <property type="entry name" value="Rhodanese-like domain"/>
    <property type="match status" value="1"/>
</dbReference>
<gene>
    <name evidence="6" type="ORF">SAMN05428953_113129</name>
</gene>
<evidence type="ECO:0000256" key="2">
    <source>
        <dbReference type="ARBA" id="ARBA00023125"/>
    </source>
</evidence>
<dbReference type="CDD" id="cd00090">
    <property type="entry name" value="HTH_ARSR"/>
    <property type="match status" value="1"/>
</dbReference>